<keyword evidence="1" id="KW-0418">Kinase</keyword>
<dbReference type="AlphaFoldDB" id="A0A840W5T2"/>
<dbReference type="EMBL" id="JACHDO010000001">
    <property type="protein sequence ID" value="MBB5492340.1"/>
    <property type="molecule type" value="Genomic_DNA"/>
</dbReference>
<keyword evidence="2" id="KW-1185">Reference proteome</keyword>
<dbReference type="GO" id="GO:0016301">
    <property type="term" value="F:kinase activity"/>
    <property type="evidence" value="ECO:0007669"/>
    <property type="project" value="UniProtKB-KW"/>
</dbReference>
<evidence type="ECO:0000313" key="1">
    <source>
        <dbReference type="EMBL" id="MBB5492340.1"/>
    </source>
</evidence>
<dbReference type="Proteomes" id="UP000579647">
    <property type="component" value="Unassembled WGS sequence"/>
</dbReference>
<keyword evidence="1" id="KW-0808">Transferase</keyword>
<gene>
    <name evidence="1" type="ORF">HNR07_003477</name>
</gene>
<evidence type="ECO:0000313" key="2">
    <source>
        <dbReference type="Proteomes" id="UP000579647"/>
    </source>
</evidence>
<protein>
    <submittedName>
        <fullName evidence="1">Signal transduction histidine kinase</fullName>
    </submittedName>
</protein>
<comment type="caution">
    <text evidence="1">The sequence shown here is derived from an EMBL/GenBank/DDBJ whole genome shotgun (WGS) entry which is preliminary data.</text>
</comment>
<proteinExistence type="predicted"/>
<sequence>MSERVHSLGGRVTTRRDGAWFLLDAMVPLKEEDPA</sequence>
<reference evidence="1 2" key="1">
    <citation type="submission" date="2020-08" db="EMBL/GenBank/DDBJ databases">
        <title>Sequencing the genomes of 1000 actinobacteria strains.</title>
        <authorList>
            <person name="Klenk H.-P."/>
        </authorList>
    </citation>
    <scope>NUCLEOTIDE SEQUENCE [LARGE SCALE GENOMIC DNA]</scope>
    <source>
        <strain evidence="1 2">DSM 44598</strain>
    </source>
</reference>
<accession>A0A840W5T2</accession>
<name>A0A840W5T2_9ACTN</name>
<organism evidence="1 2">
    <name type="scientific">Nocardiopsis metallicus</name>
    <dbReference type="NCBI Taxonomy" id="179819"/>
    <lineage>
        <taxon>Bacteria</taxon>
        <taxon>Bacillati</taxon>
        <taxon>Actinomycetota</taxon>
        <taxon>Actinomycetes</taxon>
        <taxon>Streptosporangiales</taxon>
        <taxon>Nocardiopsidaceae</taxon>
        <taxon>Nocardiopsis</taxon>
    </lineage>
</organism>